<keyword evidence="3" id="KW-0560">Oxidoreductase</keyword>
<protein>
    <submittedName>
        <fullName evidence="3">Benzoate 4-monooxygenase cytochrome P450</fullName>
    </submittedName>
</protein>
<keyword evidence="4" id="KW-1185">Reference proteome</keyword>
<dbReference type="Pfam" id="PF00067">
    <property type="entry name" value="p450"/>
    <property type="match status" value="1"/>
</dbReference>
<dbReference type="Gene3D" id="1.10.630.10">
    <property type="entry name" value="Cytochrome P450"/>
    <property type="match status" value="1"/>
</dbReference>
<name>A0A177D192_9PLEO</name>
<keyword evidence="2" id="KW-0349">Heme</keyword>
<keyword evidence="3" id="KW-0503">Monooxygenase</keyword>
<evidence type="ECO:0000313" key="4">
    <source>
        <dbReference type="Proteomes" id="UP000077069"/>
    </source>
</evidence>
<dbReference type="RefSeq" id="XP_018043265.1">
    <property type="nucleotide sequence ID" value="XM_018182448.1"/>
</dbReference>
<dbReference type="Proteomes" id="UP000077069">
    <property type="component" value="Unassembled WGS sequence"/>
</dbReference>
<reference evidence="3 4" key="1">
    <citation type="submission" date="2016-05" db="EMBL/GenBank/DDBJ databases">
        <title>Comparative analysis of secretome profiles of manganese(II)-oxidizing ascomycete fungi.</title>
        <authorList>
            <consortium name="DOE Joint Genome Institute"/>
            <person name="Zeiner C.A."/>
            <person name="Purvine S.O."/>
            <person name="Zink E.M."/>
            <person name="Wu S."/>
            <person name="Pasa-Tolic L."/>
            <person name="Chaput D.L."/>
            <person name="Haridas S."/>
            <person name="Grigoriev I.V."/>
            <person name="Santelli C.M."/>
            <person name="Hansel C.M."/>
        </authorList>
    </citation>
    <scope>NUCLEOTIDE SEQUENCE [LARGE SCALE GENOMIC DNA]</scope>
    <source>
        <strain evidence="3 4">AP3s5-JAC2a</strain>
    </source>
</reference>
<accession>A0A177D192</accession>
<gene>
    <name evidence="3" type="ORF">CC84DRAFT_1212387</name>
</gene>
<feature type="binding site" description="axial binding residue" evidence="2">
    <location>
        <position position="449"/>
    </location>
    <ligand>
        <name>heme</name>
        <dbReference type="ChEBI" id="CHEBI:30413"/>
    </ligand>
    <ligandPart>
        <name>Fe</name>
        <dbReference type="ChEBI" id="CHEBI:18248"/>
    </ligandPart>
</feature>
<dbReference type="PANTHER" id="PTHR24305:SF166">
    <property type="entry name" value="CYTOCHROME P450 12A4, MITOCHONDRIAL-RELATED"/>
    <property type="match status" value="1"/>
</dbReference>
<dbReference type="InterPro" id="IPR036396">
    <property type="entry name" value="Cyt_P450_sf"/>
</dbReference>
<organism evidence="3 4">
    <name type="scientific">Paraphaeosphaeria sporulosa</name>
    <dbReference type="NCBI Taxonomy" id="1460663"/>
    <lineage>
        <taxon>Eukaryota</taxon>
        <taxon>Fungi</taxon>
        <taxon>Dikarya</taxon>
        <taxon>Ascomycota</taxon>
        <taxon>Pezizomycotina</taxon>
        <taxon>Dothideomycetes</taxon>
        <taxon>Pleosporomycetidae</taxon>
        <taxon>Pleosporales</taxon>
        <taxon>Massarineae</taxon>
        <taxon>Didymosphaeriaceae</taxon>
        <taxon>Paraphaeosphaeria</taxon>
    </lineage>
</organism>
<evidence type="ECO:0000256" key="2">
    <source>
        <dbReference type="PIRSR" id="PIRSR602401-1"/>
    </source>
</evidence>
<dbReference type="GO" id="GO:0020037">
    <property type="term" value="F:heme binding"/>
    <property type="evidence" value="ECO:0007669"/>
    <property type="project" value="InterPro"/>
</dbReference>
<dbReference type="PRINTS" id="PR00463">
    <property type="entry name" value="EP450I"/>
</dbReference>
<dbReference type="GeneID" id="28765934"/>
<comment type="similarity">
    <text evidence="1">Belongs to the cytochrome P450 family.</text>
</comment>
<dbReference type="EMBL" id="KV441548">
    <property type="protein sequence ID" value="OAG12900.1"/>
    <property type="molecule type" value="Genomic_DNA"/>
</dbReference>
<keyword evidence="2" id="KW-0408">Iron</keyword>
<keyword evidence="2" id="KW-0479">Metal-binding</keyword>
<dbReference type="CDD" id="cd11062">
    <property type="entry name" value="CYP58-like"/>
    <property type="match status" value="1"/>
</dbReference>
<dbReference type="GO" id="GO:0016705">
    <property type="term" value="F:oxidoreductase activity, acting on paired donors, with incorporation or reduction of molecular oxygen"/>
    <property type="evidence" value="ECO:0007669"/>
    <property type="project" value="InterPro"/>
</dbReference>
<dbReference type="GO" id="GO:0005506">
    <property type="term" value="F:iron ion binding"/>
    <property type="evidence" value="ECO:0007669"/>
    <property type="project" value="InterPro"/>
</dbReference>
<sequence length="509" mass="57649">MHSVTLASVSLVASLLYTVWRLVYNIYFHPLAKFPGPWWAGATSYAEAYFDIIKGGRYFIEIEAMHARYGPIVRVTPTELSIRDAEFYEHIYGSMNARRDVDETFARVTTASTSLLCTVNHDHHRIRRGPLLGFFSKQAITKLEPFISSRVGLLVEKLKRAYEVGHVIEANDAYSALTTDIISFYAYGKSFDYLGKDTDSTFRNDFLHALSDMAFAQPIMQHFPFVADCLRLLPEWLLTALNPGISCANNLRIWCSTNASKALEAAKSNKRKHSGKPETIFEALLSDSLPPEEKTLQRLTDEGIVILGAGLETTARYLTNVTTHLLLNPYCLAKLRAELKTVMPTPGDCPPSIILENLPYLSAVVQEGLRCERVLASRFTRKLVEPLPYKDFLIPAGTNIGCAIYLQNHIAEVFPEPDKFRPERWIEARERGENLVKYLATFVKGGRMCLGINLAYTELYMTVATIFRNFEMELVDSGLEDIAMARAYQFSFTEDYRWGVKVRITQVLK</sequence>
<proteinExistence type="inferred from homology"/>
<dbReference type="OrthoDB" id="3945418at2759"/>
<dbReference type="PANTHER" id="PTHR24305">
    <property type="entry name" value="CYTOCHROME P450"/>
    <property type="match status" value="1"/>
</dbReference>
<comment type="cofactor">
    <cofactor evidence="2">
        <name>heme</name>
        <dbReference type="ChEBI" id="CHEBI:30413"/>
    </cofactor>
</comment>
<dbReference type="STRING" id="1460663.A0A177D192"/>
<dbReference type="InterPro" id="IPR050121">
    <property type="entry name" value="Cytochrome_P450_monoxygenase"/>
</dbReference>
<dbReference type="GO" id="GO:0004497">
    <property type="term" value="F:monooxygenase activity"/>
    <property type="evidence" value="ECO:0007669"/>
    <property type="project" value="UniProtKB-KW"/>
</dbReference>
<evidence type="ECO:0000313" key="3">
    <source>
        <dbReference type="EMBL" id="OAG12900.1"/>
    </source>
</evidence>
<dbReference type="InterPro" id="IPR001128">
    <property type="entry name" value="Cyt_P450"/>
</dbReference>
<dbReference type="InterPro" id="IPR002401">
    <property type="entry name" value="Cyt_P450_E_grp-I"/>
</dbReference>
<dbReference type="InParanoid" id="A0A177D192"/>
<dbReference type="AlphaFoldDB" id="A0A177D192"/>
<evidence type="ECO:0000256" key="1">
    <source>
        <dbReference type="ARBA" id="ARBA00010617"/>
    </source>
</evidence>
<dbReference type="SUPFAM" id="SSF48264">
    <property type="entry name" value="Cytochrome P450"/>
    <property type="match status" value="1"/>
</dbReference>